<dbReference type="EMBL" id="KZ678135">
    <property type="protein sequence ID" value="PSN66957.1"/>
    <property type="molecule type" value="Genomic_DNA"/>
</dbReference>
<evidence type="ECO:0000313" key="2">
    <source>
        <dbReference type="Proteomes" id="UP000240883"/>
    </source>
</evidence>
<organism evidence="1 2">
    <name type="scientific">Corynespora cassiicola Philippines</name>
    <dbReference type="NCBI Taxonomy" id="1448308"/>
    <lineage>
        <taxon>Eukaryota</taxon>
        <taxon>Fungi</taxon>
        <taxon>Dikarya</taxon>
        <taxon>Ascomycota</taxon>
        <taxon>Pezizomycotina</taxon>
        <taxon>Dothideomycetes</taxon>
        <taxon>Pleosporomycetidae</taxon>
        <taxon>Pleosporales</taxon>
        <taxon>Corynesporascaceae</taxon>
        <taxon>Corynespora</taxon>
    </lineage>
</organism>
<sequence length="171" mass="19909">MLAPEFVICASRVRNGVRNGVYLFGVLCKDVCFPYPSVIIYAFPSVTVPSIIEMSSSPYKALLLYGSFRIQTSAPQDMVLWSLLILHREWLQERLIDRHEFSLVVKMFTLRGTRLYSFSELELMFSLETSLMSLRLLIDQYCLTWLRECLHIARMSFQSILTAMGKHHFNR</sequence>
<reference evidence="1 2" key="1">
    <citation type="journal article" date="2018" name="Front. Microbiol.">
        <title>Genome-Wide Analysis of Corynespora cassiicola Leaf Fall Disease Putative Effectors.</title>
        <authorList>
            <person name="Lopez D."/>
            <person name="Ribeiro S."/>
            <person name="Label P."/>
            <person name="Fumanal B."/>
            <person name="Venisse J.S."/>
            <person name="Kohler A."/>
            <person name="de Oliveira R.R."/>
            <person name="Labutti K."/>
            <person name="Lipzen A."/>
            <person name="Lail K."/>
            <person name="Bauer D."/>
            <person name="Ohm R.A."/>
            <person name="Barry K.W."/>
            <person name="Spatafora J."/>
            <person name="Grigoriev I.V."/>
            <person name="Martin F.M."/>
            <person name="Pujade-Renaud V."/>
        </authorList>
    </citation>
    <scope>NUCLEOTIDE SEQUENCE [LARGE SCALE GENOMIC DNA]</scope>
    <source>
        <strain evidence="1 2">Philippines</strain>
    </source>
</reference>
<protein>
    <submittedName>
        <fullName evidence="1">Uncharacterized protein</fullName>
    </submittedName>
</protein>
<evidence type="ECO:0000313" key="1">
    <source>
        <dbReference type="EMBL" id="PSN66957.1"/>
    </source>
</evidence>
<keyword evidence="2" id="KW-1185">Reference proteome</keyword>
<name>A0A2T2NNF3_CORCC</name>
<accession>A0A2T2NNF3</accession>
<dbReference type="AlphaFoldDB" id="A0A2T2NNF3"/>
<gene>
    <name evidence="1" type="ORF">BS50DRAFT_379152</name>
</gene>
<dbReference type="Proteomes" id="UP000240883">
    <property type="component" value="Unassembled WGS sequence"/>
</dbReference>
<proteinExistence type="predicted"/>